<dbReference type="Proteomes" id="UP001177670">
    <property type="component" value="Unassembled WGS sequence"/>
</dbReference>
<evidence type="ECO:0000256" key="1">
    <source>
        <dbReference type="SAM" id="MobiDB-lite"/>
    </source>
</evidence>
<organism evidence="2 3">
    <name type="scientific">Melipona bicolor</name>
    <dbReference type="NCBI Taxonomy" id="60889"/>
    <lineage>
        <taxon>Eukaryota</taxon>
        <taxon>Metazoa</taxon>
        <taxon>Ecdysozoa</taxon>
        <taxon>Arthropoda</taxon>
        <taxon>Hexapoda</taxon>
        <taxon>Insecta</taxon>
        <taxon>Pterygota</taxon>
        <taxon>Neoptera</taxon>
        <taxon>Endopterygota</taxon>
        <taxon>Hymenoptera</taxon>
        <taxon>Apocrita</taxon>
        <taxon>Aculeata</taxon>
        <taxon>Apoidea</taxon>
        <taxon>Anthophila</taxon>
        <taxon>Apidae</taxon>
        <taxon>Melipona</taxon>
    </lineage>
</organism>
<dbReference type="AlphaFoldDB" id="A0AA40FKN7"/>
<proteinExistence type="predicted"/>
<gene>
    <name evidence="2" type="ORF">K0M31_012227</name>
</gene>
<sequence>PALNPFTIGPAAEPALFPPGVVDSPFLLRSSSGQPLSGRGKQDIERSRKRAPVATGSLVHPEESVSIASNWTVVGKYFCPLDCLFRIDTDVAFRLSFTTTFHFYVIFSGRTPARKASQRRSEILESIEGRETELVRKLIIAAYAKQRAPEGNLKF</sequence>
<reference evidence="2" key="1">
    <citation type="submission" date="2021-10" db="EMBL/GenBank/DDBJ databases">
        <title>Melipona bicolor Genome sequencing and assembly.</title>
        <authorList>
            <person name="Araujo N.S."/>
            <person name="Arias M.C."/>
        </authorList>
    </citation>
    <scope>NUCLEOTIDE SEQUENCE</scope>
    <source>
        <strain evidence="2">USP_2M_L1-L4_2017</strain>
        <tissue evidence="2">Whole body</tissue>
    </source>
</reference>
<dbReference type="EMBL" id="JAHYIQ010000030">
    <property type="protein sequence ID" value="KAK1120620.1"/>
    <property type="molecule type" value="Genomic_DNA"/>
</dbReference>
<name>A0AA40FKN7_9HYME</name>
<protein>
    <submittedName>
        <fullName evidence="2">Uncharacterized protein</fullName>
    </submittedName>
</protein>
<feature type="region of interest" description="Disordered" evidence="1">
    <location>
        <begin position="32"/>
        <end position="53"/>
    </location>
</feature>
<evidence type="ECO:0000313" key="2">
    <source>
        <dbReference type="EMBL" id="KAK1120620.1"/>
    </source>
</evidence>
<keyword evidence="3" id="KW-1185">Reference proteome</keyword>
<comment type="caution">
    <text evidence="2">The sequence shown here is derived from an EMBL/GenBank/DDBJ whole genome shotgun (WGS) entry which is preliminary data.</text>
</comment>
<feature type="non-terminal residue" evidence="2">
    <location>
        <position position="155"/>
    </location>
</feature>
<evidence type="ECO:0000313" key="3">
    <source>
        <dbReference type="Proteomes" id="UP001177670"/>
    </source>
</evidence>
<accession>A0AA40FKN7</accession>